<dbReference type="SUPFAM" id="SSF49899">
    <property type="entry name" value="Concanavalin A-like lectins/glucanases"/>
    <property type="match status" value="1"/>
</dbReference>
<protein>
    <submittedName>
        <fullName evidence="2">Secreted protein</fullName>
    </submittedName>
</protein>
<evidence type="ECO:0000313" key="2">
    <source>
        <dbReference type="EMBL" id="AIG56190.1"/>
    </source>
</evidence>
<organism evidence="2">
    <name type="scientific">Achlya hypogyna</name>
    <name type="common">Oomycete</name>
    <name type="synonym">Protoachlya hypogyna</name>
    <dbReference type="NCBI Taxonomy" id="1202772"/>
    <lineage>
        <taxon>Eukaryota</taxon>
        <taxon>Sar</taxon>
        <taxon>Stramenopiles</taxon>
        <taxon>Oomycota</taxon>
        <taxon>Saprolegniomycetes</taxon>
        <taxon>Saprolegniales</taxon>
        <taxon>Achlyaceae</taxon>
        <taxon>Achlya</taxon>
    </lineage>
</organism>
<dbReference type="InterPro" id="IPR013320">
    <property type="entry name" value="ConA-like_dom_sf"/>
</dbReference>
<feature type="signal peptide" evidence="1">
    <location>
        <begin position="1"/>
        <end position="17"/>
    </location>
</feature>
<sequence length="229" mass="25215">MAGALLHLAASAIAAPAAKPVSDLAERFGFNTTAENADNRREYDADFTNFALHPGWGEFEGPRGCTGRHGSRMRFDWDLAGGEAVSYVAVTLRGAPDTGKNSYAILREPKCQEDLKKHNCDEIDMAELWGCHQIVDAHSFLYNPALDDYAYATSTPVFQVTTNANNQNHTTGFNDQDMGGGWPQGPSAHPMRLYFGIWDCSTEFGSACGPHFGQHSFMDVKSVWVKQCW</sequence>
<dbReference type="EMBL" id="KM038729">
    <property type="protein sequence ID" value="AIG56190.1"/>
    <property type="molecule type" value="Genomic_DNA"/>
</dbReference>
<reference evidence="2" key="1">
    <citation type="journal article" date="2014" name="Genome Biol. Evol.">
        <title>The secreted proteins of Achlya hypogyna and Thraustotheca clavata identify the ancestral oomycete secretome and reveal gene acquisitions by horizontal gene transfer.</title>
        <authorList>
            <person name="Misner I."/>
            <person name="Blouin N."/>
            <person name="Leonard G."/>
            <person name="Richards T.A."/>
            <person name="Lane C.E."/>
        </authorList>
    </citation>
    <scope>NUCLEOTIDE SEQUENCE</scope>
    <source>
        <strain evidence="2">ATCC 48635</strain>
    </source>
</reference>
<dbReference type="AlphaFoldDB" id="A0A0A7CNY7"/>
<evidence type="ECO:0000256" key="1">
    <source>
        <dbReference type="SAM" id="SignalP"/>
    </source>
</evidence>
<accession>A0A0A7CNY7</accession>
<proteinExistence type="predicted"/>
<name>A0A0A7CNY7_ACHHY</name>
<feature type="chain" id="PRO_5002027474" evidence="1">
    <location>
        <begin position="18"/>
        <end position="229"/>
    </location>
</feature>
<keyword evidence="1" id="KW-0732">Signal</keyword>